<evidence type="ECO:0008006" key="3">
    <source>
        <dbReference type="Google" id="ProtNLM"/>
    </source>
</evidence>
<protein>
    <recommendedName>
        <fullName evidence="3">DUF928 domain-containing protein</fullName>
    </recommendedName>
</protein>
<accession>A0A1E5QR92</accession>
<evidence type="ECO:0000256" key="1">
    <source>
        <dbReference type="SAM" id="SignalP"/>
    </source>
</evidence>
<dbReference type="Pfam" id="PF06051">
    <property type="entry name" value="DUF928"/>
    <property type="match status" value="1"/>
</dbReference>
<feature type="signal peptide" evidence="1">
    <location>
        <begin position="1"/>
        <end position="24"/>
    </location>
</feature>
<keyword evidence="1" id="KW-0732">Signal</keyword>
<dbReference type="EMBL" id="MJGC01000010">
    <property type="protein sequence ID" value="OEJ77151.1"/>
    <property type="molecule type" value="Genomic_DNA"/>
</dbReference>
<proteinExistence type="predicted"/>
<feature type="chain" id="PRO_5009184443" description="DUF928 domain-containing protein" evidence="1">
    <location>
        <begin position="25"/>
        <end position="267"/>
    </location>
</feature>
<gene>
    <name evidence="2" type="ORF">BH720_00280</name>
</gene>
<name>A0A1E5QR92_9CYAN</name>
<organism evidence="2">
    <name type="scientific">Desertifilum tharense IPPAS B-1220</name>
    <dbReference type="NCBI Taxonomy" id="1781255"/>
    <lineage>
        <taxon>Bacteria</taxon>
        <taxon>Bacillati</taxon>
        <taxon>Cyanobacteriota</taxon>
        <taxon>Cyanophyceae</taxon>
        <taxon>Desertifilales</taxon>
        <taxon>Desertifilaceae</taxon>
        <taxon>Desertifilum</taxon>
    </lineage>
</organism>
<evidence type="ECO:0000313" key="2">
    <source>
        <dbReference type="EMBL" id="OEJ77151.1"/>
    </source>
</evidence>
<comment type="caution">
    <text evidence="2">The sequence shown here is derived from an EMBL/GenBank/DDBJ whole genome shotgun (WGS) entry which is preliminary data.</text>
</comment>
<dbReference type="AlphaFoldDB" id="A0A1E5QR92"/>
<dbReference type="OrthoDB" id="467321at2"/>
<reference evidence="2" key="1">
    <citation type="submission" date="2016-09" db="EMBL/GenBank/DDBJ databases">
        <title>Draft genome of thermotolerant cyanobacterium Desertifilum sp. strain IPPAS B-1220.</title>
        <authorList>
            <person name="Sinetova M.A."/>
            <person name="Bolakhan K."/>
            <person name="Zayadan B.K."/>
            <person name="Mironov K.S."/>
            <person name="Ustinova V."/>
            <person name="Kupriyanova E.V."/>
            <person name="Sidorov R.A."/>
            <person name="Skrypnik A.N."/>
            <person name="Gogoleva N.E."/>
            <person name="Gogolev Y.V."/>
            <person name="Los D.A."/>
        </authorList>
    </citation>
    <scope>NUCLEOTIDE SEQUENCE [LARGE SCALE GENOMIC DNA]</scope>
    <source>
        <strain evidence="2">IPPAS B-1220</strain>
    </source>
</reference>
<sequence>MKSHVSLTALAVALLLGGSLPAQAQFLGIGQPGNGVILLAQSRLRFRVPRVRASGSLRSGAARGNCHPDGKPILMVPLLPMTQANGEIQLYPGTTASEHPRFFVHIPETTAQEARFMVVSQTQRQVIYEESFSLPGTSGVVEFRLPDTTTPLAVGESYKWSVELVCDPVDNSGNVAVEGIVRRVEAATHWEQMPQSDRPLAYAQADIWYDAVASLAELRQTQPNNPAWKTDWRDLLQSVNLNAIADEPLVSCCQPKNTTSQLGVGGN</sequence>
<dbReference type="InterPro" id="IPR010328">
    <property type="entry name" value="DUF928"/>
</dbReference>
<dbReference type="STRING" id="1781255.BH720_00280"/>
<dbReference type="RefSeq" id="WP_069965147.1">
    <property type="nucleotide sequence ID" value="NZ_CM124774.1"/>
</dbReference>